<keyword evidence="4" id="KW-0479">Metal-binding</keyword>
<reference evidence="9 10" key="1">
    <citation type="submission" date="2022-01" db="EMBL/GenBank/DDBJ databases">
        <title>A chromosomal length assembly of Cordylochernes scorpioides.</title>
        <authorList>
            <person name="Zeh D."/>
            <person name="Zeh J."/>
        </authorList>
    </citation>
    <scope>NUCLEOTIDE SEQUENCE [LARGE SCALE GENOMIC DNA]</scope>
    <source>
        <strain evidence="9">IN4F17</strain>
        <tissue evidence="9">Whole Body</tissue>
    </source>
</reference>
<dbReference type="InterPro" id="IPR000477">
    <property type="entry name" value="RT_dom"/>
</dbReference>
<keyword evidence="4" id="KW-0863">Zinc-finger</keyword>
<dbReference type="InterPro" id="IPR005162">
    <property type="entry name" value="Retrotrans_gag_dom"/>
</dbReference>
<dbReference type="InterPro" id="IPR050951">
    <property type="entry name" value="Retrovirus_Pol_polyprotein"/>
</dbReference>
<dbReference type="PANTHER" id="PTHR37984:SF7">
    <property type="entry name" value="INTEGRASE CATALYTIC DOMAIN-CONTAINING PROTEIN"/>
    <property type="match status" value="1"/>
</dbReference>
<keyword evidence="10" id="KW-1185">Reference proteome</keyword>
<dbReference type="Proteomes" id="UP001235939">
    <property type="component" value="Chromosome 01"/>
</dbReference>
<dbReference type="InterPro" id="IPR043128">
    <property type="entry name" value="Rev_trsase/Diguanyl_cyclase"/>
</dbReference>
<feature type="domain" description="Reverse transcriptase" evidence="7">
    <location>
        <begin position="3"/>
        <end position="180"/>
    </location>
</feature>
<dbReference type="Pfam" id="PF00078">
    <property type="entry name" value="RVT_1"/>
    <property type="match status" value="1"/>
</dbReference>
<dbReference type="SUPFAM" id="SSF53098">
    <property type="entry name" value="Ribonuclease H-like"/>
    <property type="match status" value="1"/>
</dbReference>
<evidence type="ECO:0000259" key="7">
    <source>
        <dbReference type="PROSITE" id="PS50878"/>
    </source>
</evidence>
<feature type="domain" description="Integrase catalytic" evidence="8">
    <location>
        <begin position="475"/>
        <end position="635"/>
    </location>
</feature>
<dbReference type="Gene3D" id="3.10.10.10">
    <property type="entry name" value="HIV Type 1 Reverse Transcriptase, subunit A, domain 1"/>
    <property type="match status" value="1"/>
</dbReference>
<feature type="compositionally biased region" description="Polar residues" evidence="5">
    <location>
        <begin position="1025"/>
        <end position="1041"/>
    </location>
</feature>
<keyword evidence="1" id="KW-0645">Protease</keyword>
<dbReference type="InterPro" id="IPR043502">
    <property type="entry name" value="DNA/RNA_pol_sf"/>
</dbReference>
<evidence type="ECO:0000256" key="4">
    <source>
        <dbReference type="PROSITE-ProRule" id="PRU00047"/>
    </source>
</evidence>
<dbReference type="SMART" id="SM00343">
    <property type="entry name" value="ZnF_C2HC"/>
    <property type="match status" value="1"/>
</dbReference>
<dbReference type="InterPro" id="IPR036875">
    <property type="entry name" value="Znf_CCHC_sf"/>
</dbReference>
<feature type="domain" description="CCHC-type" evidence="6">
    <location>
        <begin position="1111"/>
        <end position="1125"/>
    </location>
</feature>
<dbReference type="InterPro" id="IPR012337">
    <property type="entry name" value="RNaseH-like_sf"/>
</dbReference>
<evidence type="ECO:0000256" key="5">
    <source>
        <dbReference type="SAM" id="MobiDB-lite"/>
    </source>
</evidence>
<organism evidence="9 10">
    <name type="scientific">Cordylochernes scorpioides</name>
    <dbReference type="NCBI Taxonomy" id="51811"/>
    <lineage>
        <taxon>Eukaryota</taxon>
        <taxon>Metazoa</taxon>
        <taxon>Ecdysozoa</taxon>
        <taxon>Arthropoda</taxon>
        <taxon>Chelicerata</taxon>
        <taxon>Arachnida</taxon>
        <taxon>Pseudoscorpiones</taxon>
        <taxon>Cheliferoidea</taxon>
        <taxon>Chernetidae</taxon>
        <taxon>Cordylochernes</taxon>
    </lineage>
</organism>
<keyword evidence="2" id="KW-0378">Hydrolase</keyword>
<dbReference type="CDD" id="cd01647">
    <property type="entry name" value="RT_LTR"/>
    <property type="match status" value="1"/>
</dbReference>
<protein>
    <submittedName>
        <fullName evidence="9">K02A2.6-like</fullName>
    </submittedName>
</protein>
<dbReference type="Gene3D" id="3.30.420.10">
    <property type="entry name" value="Ribonuclease H-like superfamily/Ribonuclease H"/>
    <property type="match status" value="1"/>
</dbReference>
<sequence length="1185" mass="137806">MEKSKVIKRMEEPTPVSSHMVVVKQGGKYRICIDPSDLNKILLRRHYPLRTIEDIASNIKNSKYFTKLDFLKGFWQLKVAAETQPYMTFSTPWGRYAFLRVPFGIKTAPEIFQNTISKIVENIPDVENSMDDILIHAEDIQTLRERTKIVMTTLQEAGARLNKDKCEFEKTKIKFLGHIFTSDGIETDEEKVKAIDNIKSPSNKKELQRLLGMVQYLHKFIPNLSEITYRMRLLLKKNTEWQWDSLRDKDMERIKDLLKQAPTLKYYDPNKDVVLSVDTSQHAIGAVLLQEDRPIAYASSALNDAQRHYPQIEKEALAIKFGCKKFHTYIYGKSLLIETDHRPLESIYKKTINKMPPRLQKIFMEINQYRPNIKYKSGKELLIADLLSRDCKSYEILEENPIEILLITAFDNRSTTNIMKATKEDAELQELTKTIIQGRPDQKSLVPLSDMVENCKTCIATQRDKQKQPLMLKEIPELPWEIVASDNFHFEGNEYIVIIDSYSGFINFEPINTINSKDTIGFLKRNFSIHGIPKVLETDNGRNYASREFNEFSNKWKFNHKTSSPHYPKSNGLAERAVQIAKNILRKCKQSGDDIQIALLNYRNTPREDMGSPAQKLLSRRTKTILPISKELLRPCIQKDVTLKLRRSRNKQKFYYDKGSRDEPTFKIGQEVYLRENRRNWKPATIVREDGPRSYTVQNNKGLYRRNQSHITTNQSQRDHESILEQEPSGSACSTMEQDQETQPKGSDRMELQSETDNPAGEEETREVRKFTRSGRQNNPLVYLTDGREKADWSEIFRMVETRSGKMQDPAQKRIKAEESAKPQPGSTIGRDASSDPVVLNPNIDIPKYDGTEDPRPWIESLEEIGFLYHWADYIISRYAAMNMIGSAKTWLNLHKVSFTSWENFKNRLIEDFASDANKEEMRMRLNRIQQWNEPAIRFAEDILVLCNKVDPQMEEETKINWVIGGLKKEYSFALHLNPPKNTNELLEIGKKLDLFEKNYQERAEKSKAIYNGPRSPRSHHQEQWKNATSFRRPYQNTSKPQAPAPRYYQNTSKPQAPTPRYYQNKPLPQVSAPRRSYTPNPEPKPVYPSKTYNKNPNSNRNRTKDGRPICFKCNNPGHVARYCRVWFVRIVEEDPIVTQDKVEEEIRMDNGTQKSRPLLYSDVSNSPYSSIPTRNRYAALEDLN</sequence>
<dbReference type="InterPro" id="IPR001584">
    <property type="entry name" value="Integrase_cat-core"/>
</dbReference>
<dbReference type="Pfam" id="PF17919">
    <property type="entry name" value="RT_RNaseH_2"/>
    <property type="match status" value="1"/>
</dbReference>
<feature type="region of interest" description="Disordered" evidence="5">
    <location>
        <begin position="694"/>
        <end position="780"/>
    </location>
</feature>
<feature type="compositionally biased region" description="Basic and acidic residues" evidence="5">
    <location>
        <begin position="804"/>
        <end position="821"/>
    </location>
</feature>
<keyword evidence="4" id="KW-0862">Zinc</keyword>
<dbReference type="SUPFAM" id="SSF57756">
    <property type="entry name" value="Retrovirus zinc finger-like domains"/>
    <property type="match status" value="1"/>
</dbReference>
<dbReference type="InterPro" id="IPR036397">
    <property type="entry name" value="RNaseH_sf"/>
</dbReference>
<feature type="region of interest" description="Disordered" evidence="5">
    <location>
        <begin position="804"/>
        <end position="852"/>
    </location>
</feature>
<dbReference type="EMBL" id="CP092863">
    <property type="protein sequence ID" value="UYV60919.1"/>
    <property type="molecule type" value="Genomic_DNA"/>
</dbReference>
<keyword evidence="2" id="KW-0064">Aspartyl protease</keyword>
<dbReference type="Gene3D" id="3.30.70.270">
    <property type="match status" value="2"/>
</dbReference>
<name>A0ABY6JWI9_9ARAC</name>
<dbReference type="InterPro" id="IPR001878">
    <property type="entry name" value="Znf_CCHC"/>
</dbReference>
<feature type="compositionally biased region" description="Polar residues" evidence="5">
    <location>
        <begin position="728"/>
        <end position="745"/>
    </location>
</feature>
<proteinExistence type="predicted"/>
<feature type="region of interest" description="Disordered" evidence="5">
    <location>
        <begin position="1008"/>
        <end position="1107"/>
    </location>
</feature>
<dbReference type="Pfam" id="PF03732">
    <property type="entry name" value="Retrotrans_gag"/>
    <property type="match status" value="1"/>
</dbReference>
<evidence type="ECO:0000259" key="8">
    <source>
        <dbReference type="PROSITE" id="PS50994"/>
    </source>
</evidence>
<dbReference type="Gene3D" id="3.10.20.370">
    <property type="match status" value="1"/>
</dbReference>
<dbReference type="PROSITE" id="PS50994">
    <property type="entry name" value="INTEGRASE"/>
    <property type="match status" value="1"/>
</dbReference>
<dbReference type="Pfam" id="PF00665">
    <property type="entry name" value="rve"/>
    <property type="match status" value="1"/>
</dbReference>
<keyword evidence="3" id="KW-0238">DNA-binding</keyword>
<feature type="compositionally biased region" description="Polar residues" evidence="5">
    <location>
        <begin position="1091"/>
        <end position="1101"/>
    </location>
</feature>
<dbReference type="PROSITE" id="PS50158">
    <property type="entry name" value="ZF_CCHC"/>
    <property type="match status" value="1"/>
</dbReference>
<evidence type="ECO:0000256" key="3">
    <source>
        <dbReference type="ARBA" id="ARBA00023125"/>
    </source>
</evidence>
<dbReference type="PROSITE" id="PS50878">
    <property type="entry name" value="RT_POL"/>
    <property type="match status" value="1"/>
</dbReference>
<dbReference type="InterPro" id="IPR041577">
    <property type="entry name" value="RT_RNaseH_2"/>
</dbReference>
<evidence type="ECO:0000259" key="6">
    <source>
        <dbReference type="PROSITE" id="PS50158"/>
    </source>
</evidence>
<evidence type="ECO:0000313" key="9">
    <source>
        <dbReference type="EMBL" id="UYV60919.1"/>
    </source>
</evidence>
<dbReference type="PANTHER" id="PTHR37984">
    <property type="entry name" value="PROTEIN CBG26694"/>
    <property type="match status" value="1"/>
</dbReference>
<dbReference type="SUPFAM" id="SSF56672">
    <property type="entry name" value="DNA/RNA polymerases"/>
    <property type="match status" value="1"/>
</dbReference>
<dbReference type="CDD" id="cd09274">
    <property type="entry name" value="RNase_HI_RT_Ty3"/>
    <property type="match status" value="1"/>
</dbReference>
<accession>A0ABY6JWI9</accession>
<evidence type="ECO:0000256" key="2">
    <source>
        <dbReference type="ARBA" id="ARBA00022750"/>
    </source>
</evidence>
<evidence type="ECO:0000313" key="10">
    <source>
        <dbReference type="Proteomes" id="UP001235939"/>
    </source>
</evidence>
<gene>
    <name evidence="9" type="ORF">LAZ67_1002826</name>
</gene>
<evidence type="ECO:0000256" key="1">
    <source>
        <dbReference type="ARBA" id="ARBA00022670"/>
    </source>
</evidence>